<dbReference type="Pfam" id="PF00171">
    <property type="entry name" value="Aldedh"/>
    <property type="match status" value="1"/>
</dbReference>
<proteinExistence type="predicted"/>
<sequence>MSVIELHESHKTPRSRVGVHTREELYIGGQWVEPFGEGTIEVINPANEELIGSVPVGSAADVDAAVAAAHSAFPSWSQTPVGERAEFLNRLSAAIKEQTEELSQLI</sequence>
<dbReference type="SUPFAM" id="SSF53720">
    <property type="entry name" value="ALDH-like"/>
    <property type="match status" value="1"/>
</dbReference>
<dbReference type="EMBL" id="UINC01040449">
    <property type="protein sequence ID" value="SVB40338.1"/>
    <property type="molecule type" value="Genomic_DNA"/>
</dbReference>
<dbReference type="PANTHER" id="PTHR42804:SF1">
    <property type="entry name" value="ALDEHYDE DEHYDROGENASE-RELATED"/>
    <property type="match status" value="1"/>
</dbReference>
<feature type="domain" description="Aldehyde dehydrogenase" evidence="1">
    <location>
        <begin position="31"/>
        <end position="106"/>
    </location>
</feature>
<dbReference type="InterPro" id="IPR016162">
    <property type="entry name" value="Ald_DH_N"/>
</dbReference>
<dbReference type="GO" id="GO:0016491">
    <property type="term" value="F:oxidoreductase activity"/>
    <property type="evidence" value="ECO:0007669"/>
    <property type="project" value="InterPro"/>
</dbReference>
<protein>
    <recommendedName>
        <fullName evidence="1">Aldehyde dehydrogenase domain-containing protein</fullName>
    </recommendedName>
</protein>
<dbReference type="AlphaFoldDB" id="A0A382DPN9"/>
<dbReference type="InterPro" id="IPR015590">
    <property type="entry name" value="Aldehyde_DH_dom"/>
</dbReference>
<evidence type="ECO:0000259" key="1">
    <source>
        <dbReference type="Pfam" id="PF00171"/>
    </source>
</evidence>
<accession>A0A382DPN9</accession>
<dbReference type="InterPro" id="IPR016161">
    <property type="entry name" value="Ald_DH/histidinol_DH"/>
</dbReference>
<organism evidence="2">
    <name type="scientific">marine metagenome</name>
    <dbReference type="NCBI Taxonomy" id="408172"/>
    <lineage>
        <taxon>unclassified sequences</taxon>
        <taxon>metagenomes</taxon>
        <taxon>ecological metagenomes</taxon>
    </lineage>
</organism>
<feature type="non-terminal residue" evidence="2">
    <location>
        <position position="106"/>
    </location>
</feature>
<dbReference type="Gene3D" id="3.40.605.10">
    <property type="entry name" value="Aldehyde Dehydrogenase, Chain A, domain 1"/>
    <property type="match status" value="1"/>
</dbReference>
<reference evidence="2" key="1">
    <citation type="submission" date="2018-05" db="EMBL/GenBank/DDBJ databases">
        <authorList>
            <person name="Lanie J.A."/>
            <person name="Ng W.-L."/>
            <person name="Kazmierczak K.M."/>
            <person name="Andrzejewski T.M."/>
            <person name="Davidsen T.M."/>
            <person name="Wayne K.J."/>
            <person name="Tettelin H."/>
            <person name="Glass J.I."/>
            <person name="Rusch D."/>
            <person name="Podicherti R."/>
            <person name="Tsui H.-C.T."/>
            <person name="Winkler M.E."/>
        </authorList>
    </citation>
    <scope>NUCLEOTIDE SEQUENCE</scope>
</reference>
<name>A0A382DPN9_9ZZZZ</name>
<gene>
    <name evidence="2" type="ORF">METZ01_LOCUS193192</name>
</gene>
<dbReference type="PANTHER" id="PTHR42804">
    <property type="entry name" value="ALDEHYDE DEHYDROGENASE"/>
    <property type="match status" value="1"/>
</dbReference>
<evidence type="ECO:0000313" key="2">
    <source>
        <dbReference type="EMBL" id="SVB40338.1"/>
    </source>
</evidence>